<evidence type="ECO:0000313" key="3">
    <source>
        <dbReference type="Proteomes" id="UP001266305"/>
    </source>
</evidence>
<proteinExistence type="predicted"/>
<keyword evidence="3" id="KW-1185">Reference proteome</keyword>
<sequence>MATQEASEIAFFLPNRSAFACRTLRLRTAAPSCRLGPDREVSSGPRVPPPSPLSPLNPDPVARSRASRHDERVLLGWDSGVWFALCLHLCLLQESTSSQNLAAIREEGCLGCVLQSCCDWNQAACCCGNCLCCNGVLRPVYKMNSEVSKSSTANQGDGDEEAGGLDPV</sequence>
<evidence type="ECO:0000313" key="2">
    <source>
        <dbReference type="EMBL" id="KAK2106881.1"/>
    </source>
</evidence>
<accession>A0ABQ9VCI7</accession>
<gene>
    <name evidence="2" type="ORF">P7K49_016395</name>
</gene>
<feature type="compositionally biased region" description="Acidic residues" evidence="1">
    <location>
        <begin position="157"/>
        <end position="168"/>
    </location>
</feature>
<dbReference type="Proteomes" id="UP001266305">
    <property type="component" value="Unassembled WGS sequence"/>
</dbReference>
<feature type="region of interest" description="Disordered" evidence="1">
    <location>
        <begin position="148"/>
        <end position="168"/>
    </location>
</feature>
<reference evidence="2 3" key="1">
    <citation type="submission" date="2023-05" db="EMBL/GenBank/DDBJ databases">
        <title>B98-5 Cell Line De Novo Hybrid Assembly: An Optical Mapping Approach.</title>
        <authorList>
            <person name="Kananen K."/>
            <person name="Auerbach J.A."/>
            <person name="Kautto E."/>
            <person name="Blachly J.S."/>
        </authorList>
    </citation>
    <scope>NUCLEOTIDE SEQUENCE [LARGE SCALE GENOMIC DNA]</scope>
    <source>
        <strain evidence="2">B95-8</strain>
        <tissue evidence="2">Cell line</tissue>
    </source>
</reference>
<evidence type="ECO:0000256" key="1">
    <source>
        <dbReference type="SAM" id="MobiDB-lite"/>
    </source>
</evidence>
<feature type="compositionally biased region" description="Pro residues" evidence="1">
    <location>
        <begin position="46"/>
        <end position="58"/>
    </location>
</feature>
<organism evidence="2 3">
    <name type="scientific">Saguinus oedipus</name>
    <name type="common">Cotton-top tamarin</name>
    <name type="synonym">Oedipomidas oedipus</name>
    <dbReference type="NCBI Taxonomy" id="9490"/>
    <lineage>
        <taxon>Eukaryota</taxon>
        <taxon>Metazoa</taxon>
        <taxon>Chordata</taxon>
        <taxon>Craniata</taxon>
        <taxon>Vertebrata</taxon>
        <taxon>Euteleostomi</taxon>
        <taxon>Mammalia</taxon>
        <taxon>Eutheria</taxon>
        <taxon>Euarchontoglires</taxon>
        <taxon>Primates</taxon>
        <taxon>Haplorrhini</taxon>
        <taxon>Platyrrhini</taxon>
        <taxon>Cebidae</taxon>
        <taxon>Callitrichinae</taxon>
        <taxon>Saguinus</taxon>
    </lineage>
</organism>
<name>A0ABQ9VCI7_SAGOE</name>
<protein>
    <submittedName>
        <fullName evidence="2">Uncharacterized protein</fullName>
    </submittedName>
</protein>
<feature type="region of interest" description="Disordered" evidence="1">
    <location>
        <begin position="35"/>
        <end position="63"/>
    </location>
</feature>
<dbReference type="EMBL" id="JASSZA010000007">
    <property type="protein sequence ID" value="KAK2106881.1"/>
    <property type="molecule type" value="Genomic_DNA"/>
</dbReference>
<comment type="caution">
    <text evidence="2">The sequence shown here is derived from an EMBL/GenBank/DDBJ whole genome shotgun (WGS) entry which is preliminary data.</text>
</comment>